<dbReference type="PROSITE" id="PS00622">
    <property type="entry name" value="HTH_LUXR_1"/>
    <property type="match status" value="1"/>
</dbReference>
<evidence type="ECO:0000259" key="7">
    <source>
        <dbReference type="PROSITE" id="PS50043"/>
    </source>
</evidence>
<dbReference type="CDD" id="cd06170">
    <property type="entry name" value="LuxR_C_like"/>
    <property type="match status" value="1"/>
</dbReference>
<feature type="modified residue" description="4-aspartylphosphate" evidence="6">
    <location>
        <position position="62"/>
    </location>
</feature>
<evidence type="ECO:0000256" key="4">
    <source>
        <dbReference type="ARBA" id="ARBA00023125"/>
    </source>
</evidence>
<reference evidence="9 10" key="1">
    <citation type="journal article" date="2018" name="Int. J. Syst. Evol. Microbiol.">
        <title>Mesosutterella multiformis gen. nov., sp. nov., a member of the family Sutterellaceae and Sutterella megalosphaeroides sp. nov., isolated from human faeces.</title>
        <authorList>
            <person name="Sakamoto M."/>
            <person name="Ikeyama N."/>
            <person name="Kunihiro T."/>
            <person name="Iino T."/>
            <person name="Yuki M."/>
            <person name="Ohkuma M."/>
        </authorList>
    </citation>
    <scope>NUCLEOTIDE SEQUENCE [LARGE SCALE GENOMIC DNA]</scope>
    <source>
        <strain evidence="9 10">6FBBBH3</strain>
    </source>
</reference>
<keyword evidence="10" id="KW-1185">Reference proteome</keyword>
<dbReference type="CDD" id="cd17537">
    <property type="entry name" value="REC_FixJ"/>
    <property type="match status" value="1"/>
</dbReference>
<evidence type="ECO:0000256" key="3">
    <source>
        <dbReference type="ARBA" id="ARBA00023015"/>
    </source>
</evidence>
<keyword evidence="4 9" id="KW-0238">DNA-binding</keyword>
<evidence type="ECO:0000256" key="6">
    <source>
        <dbReference type="PROSITE-ProRule" id="PRU00169"/>
    </source>
</evidence>
<dbReference type="SUPFAM" id="SSF52172">
    <property type="entry name" value="CheY-like"/>
    <property type="match status" value="1"/>
</dbReference>
<evidence type="ECO:0000259" key="8">
    <source>
        <dbReference type="PROSITE" id="PS50110"/>
    </source>
</evidence>
<dbReference type="RefSeq" id="WP_232008838.1">
    <property type="nucleotide sequence ID" value="NZ_AP018786.1"/>
</dbReference>
<dbReference type="Proteomes" id="UP000271003">
    <property type="component" value="Chromosome"/>
</dbReference>
<dbReference type="GO" id="GO:0000160">
    <property type="term" value="P:phosphorelay signal transduction system"/>
    <property type="evidence" value="ECO:0007669"/>
    <property type="project" value="UniProtKB-KW"/>
</dbReference>
<dbReference type="InterPro" id="IPR000792">
    <property type="entry name" value="Tscrpt_reg_LuxR_C"/>
</dbReference>
<dbReference type="PROSITE" id="PS50043">
    <property type="entry name" value="HTH_LUXR_2"/>
    <property type="match status" value="1"/>
</dbReference>
<dbReference type="PRINTS" id="PR00038">
    <property type="entry name" value="HTHLUXR"/>
</dbReference>
<dbReference type="Pfam" id="PF00072">
    <property type="entry name" value="Response_reg"/>
    <property type="match status" value="1"/>
</dbReference>
<gene>
    <name evidence="9" type="ORF">SUTMEG_09660</name>
</gene>
<dbReference type="Gene3D" id="1.10.10.10">
    <property type="entry name" value="Winged helix-like DNA-binding domain superfamily/Winged helix DNA-binding domain"/>
    <property type="match status" value="1"/>
</dbReference>
<keyword evidence="3" id="KW-0805">Transcription regulation</keyword>
<dbReference type="PANTHER" id="PTHR44688:SF16">
    <property type="entry name" value="DNA-BINDING TRANSCRIPTIONAL ACTIVATOR DEVR_DOSR"/>
    <property type="match status" value="1"/>
</dbReference>
<feature type="domain" description="Response regulatory" evidence="8">
    <location>
        <begin position="13"/>
        <end position="127"/>
    </location>
</feature>
<dbReference type="PANTHER" id="PTHR44688">
    <property type="entry name" value="DNA-BINDING TRANSCRIPTIONAL ACTIVATOR DEVR_DOSR"/>
    <property type="match status" value="1"/>
</dbReference>
<dbReference type="SMART" id="SM00448">
    <property type="entry name" value="REC"/>
    <property type="match status" value="1"/>
</dbReference>
<proteinExistence type="predicted"/>
<dbReference type="PROSITE" id="PS50110">
    <property type="entry name" value="RESPONSE_REGULATORY"/>
    <property type="match status" value="1"/>
</dbReference>
<evidence type="ECO:0000313" key="9">
    <source>
        <dbReference type="EMBL" id="BBF23075.1"/>
    </source>
</evidence>
<organism evidence="9 10">
    <name type="scientific">Sutterella megalosphaeroides</name>
    <dbReference type="NCBI Taxonomy" id="2494234"/>
    <lineage>
        <taxon>Bacteria</taxon>
        <taxon>Pseudomonadati</taxon>
        <taxon>Pseudomonadota</taxon>
        <taxon>Betaproteobacteria</taxon>
        <taxon>Burkholderiales</taxon>
        <taxon>Sutterellaceae</taxon>
        <taxon>Sutterella</taxon>
    </lineage>
</organism>
<dbReference type="FunFam" id="3.40.50.2300:FF:000018">
    <property type="entry name" value="DNA-binding transcriptional regulator NtrC"/>
    <property type="match status" value="1"/>
</dbReference>
<feature type="domain" description="HTH luxR-type" evidence="7">
    <location>
        <begin position="143"/>
        <end position="208"/>
    </location>
</feature>
<dbReference type="Pfam" id="PF00196">
    <property type="entry name" value="GerE"/>
    <property type="match status" value="1"/>
</dbReference>
<evidence type="ECO:0000313" key="10">
    <source>
        <dbReference type="Proteomes" id="UP000271003"/>
    </source>
</evidence>
<keyword evidence="5" id="KW-0804">Transcription</keyword>
<sequence>MLDFGSPPALQPLARIVDDDETVRRSTVFNLRMAGIESIAFESAEEFLERDDNRRPGVLILDVRMPGMSGLELQDELLRRGNDLPILFLTGHGDVAMAVMALKKGAADFCEKPVDPAQLREKVRRLSEAHIETRREAFRIRMMKGAFETLTDREKEVIRCVADDRLNKVIAFDLGIQEHTVKIHRANACRKLGVRSALEAHEFLRQIGELLPEAEKPSE</sequence>
<dbReference type="InterPro" id="IPR016032">
    <property type="entry name" value="Sig_transdc_resp-reg_C-effctor"/>
</dbReference>
<dbReference type="InterPro" id="IPR011006">
    <property type="entry name" value="CheY-like_superfamily"/>
</dbReference>
<evidence type="ECO:0000256" key="5">
    <source>
        <dbReference type="ARBA" id="ARBA00023163"/>
    </source>
</evidence>
<dbReference type="SMART" id="SM00421">
    <property type="entry name" value="HTH_LUXR"/>
    <property type="match status" value="1"/>
</dbReference>
<name>A0A2Z6I9F3_9BURK</name>
<protein>
    <submittedName>
        <fullName evidence="9">DNA-binding response regulator</fullName>
    </submittedName>
</protein>
<evidence type="ECO:0000256" key="2">
    <source>
        <dbReference type="ARBA" id="ARBA00023012"/>
    </source>
</evidence>
<dbReference type="KEGG" id="sutt:SUTMEG_09660"/>
<dbReference type="SUPFAM" id="SSF46894">
    <property type="entry name" value="C-terminal effector domain of the bipartite response regulators"/>
    <property type="match status" value="1"/>
</dbReference>
<dbReference type="InterPro" id="IPR001789">
    <property type="entry name" value="Sig_transdc_resp-reg_receiver"/>
</dbReference>
<dbReference type="EMBL" id="AP018786">
    <property type="protein sequence ID" value="BBF23075.1"/>
    <property type="molecule type" value="Genomic_DNA"/>
</dbReference>
<evidence type="ECO:0000256" key="1">
    <source>
        <dbReference type="ARBA" id="ARBA00022553"/>
    </source>
</evidence>
<keyword evidence="1 6" id="KW-0597">Phosphoprotein</keyword>
<accession>A0A2Z6I9F3</accession>
<dbReference type="InterPro" id="IPR036388">
    <property type="entry name" value="WH-like_DNA-bd_sf"/>
</dbReference>
<dbReference type="GO" id="GO:0006355">
    <property type="term" value="P:regulation of DNA-templated transcription"/>
    <property type="evidence" value="ECO:0007669"/>
    <property type="project" value="InterPro"/>
</dbReference>
<dbReference type="Gene3D" id="3.40.50.2300">
    <property type="match status" value="1"/>
</dbReference>
<dbReference type="AlphaFoldDB" id="A0A2Z6I9F3"/>
<dbReference type="GO" id="GO:0003677">
    <property type="term" value="F:DNA binding"/>
    <property type="evidence" value="ECO:0007669"/>
    <property type="project" value="UniProtKB-KW"/>
</dbReference>
<keyword evidence="2" id="KW-0902">Two-component regulatory system</keyword>